<organism evidence="2 3">
    <name type="scientific">Dovyalis caffra</name>
    <dbReference type="NCBI Taxonomy" id="77055"/>
    <lineage>
        <taxon>Eukaryota</taxon>
        <taxon>Viridiplantae</taxon>
        <taxon>Streptophyta</taxon>
        <taxon>Embryophyta</taxon>
        <taxon>Tracheophyta</taxon>
        <taxon>Spermatophyta</taxon>
        <taxon>Magnoliopsida</taxon>
        <taxon>eudicotyledons</taxon>
        <taxon>Gunneridae</taxon>
        <taxon>Pentapetalae</taxon>
        <taxon>rosids</taxon>
        <taxon>fabids</taxon>
        <taxon>Malpighiales</taxon>
        <taxon>Salicaceae</taxon>
        <taxon>Flacourtieae</taxon>
        <taxon>Dovyalis</taxon>
    </lineage>
</organism>
<dbReference type="PANTHER" id="PTHR32011:SF6">
    <property type="entry name" value="KNR4_SMI1-LIKE DOMAIN-CONTAINING PROTEIN"/>
    <property type="match status" value="1"/>
</dbReference>
<proteinExistence type="predicted"/>
<dbReference type="EMBL" id="CAWUPB010001158">
    <property type="protein sequence ID" value="CAK7339685.1"/>
    <property type="molecule type" value="Genomic_DNA"/>
</dbReference>
<evidence type="ECO:0000256" key="1">
    <source>
        <dbReference type="SAM" id="MobiDB-lite"/>
    </source>
</evidence>
<gene>
    <name evidence="2" type="ORF">DCAF_LOCUS14743</name>
</gene>
<keyword evidence="3" id="KW-1185">Reference proteome</keyword>
<evidence type="ECO:0000313" key="2">
    <source>
        <dbReference type="EMBL" id="CAK7339685.1"/>
    </source>
</evidence>
<protein>
    <submittedName>
        <fullName evidence="2">Uncharacterized protein</fullName>
    </submittedName>
</protein>
<feature type="region of interest" description="Disordered" evidence="1">
    <location>
        <begin position="338"/>
        <end position="357"/>
    </location>
</feature>
<name>A0AAV1RV18_9ROSI</name>
<dbReference type="PANTHER" id="PTHR32011">
    <property type="entry name" value="OS08G0472400 PROTEIN"/>
    <property type="match status" value="1"/>
</dbReference>
<accession>A0AAV1RV18</accession>
<sequence>MAAAAQRSRLLTPAKPKPTSSSISATTPPLPPPKLVCFSFAAYAKTLLDHLKSLNIPILPGLTDSEFTCIESTFHFTFPPDLRSILQEGLPVGPHFPNWRSSSLQQLQILLNLPSLNLSKNICLNNFWVDSWGHKPQDTKQALDIAKRFLDKAPVLVPIYRNCYIPSTPNVAGNPVFYVDDGEVRVFSFDVTTFFQQVDFLQMGFHCSFNKPLSLSGKKNASIINVPAWAATDARKIEFWTEVVERGRRVVARGETTPVWWNNVGRELDHLELRDCLEEVFWRLRDGGWREEEVREMMDGCDHGIREKDVFWHGRKWSIVLLRREEEATHFLDFEETKEDDDGNYGKTSVSPAGGKSFGEFLLQNSCSREDDGHQKSSIEHLTKLRSLQV</sequence>
<reference evidence="2 3" key="1">
    <citation type="submission" date="2024-01" db="EMBL/GenBank/DDBJ databases">
        <authorList>
            <person name="Waweru B."/>
        </authorList>
    </citation>
    <scope>NUCLEOTIDE SEQUENCE [LARGE SCALE GENOMIC DNA]</scope>
</reference>
<feature type="region of interest" description="Disordered" evidence="1">
    <location>
        <begin position="1"/>
        <end position="27"/>
    </location>
</feature>
<dbReference type="Proteomes" id="UP001314170">
    <property type="component" value="Unassembled WGS sequence"/>
</dbReference>
<comment type="caution">
    <text evidence="2">The sequence shown here is derived from an EMBL/GenBank/DDBJ whole genome shotgun (WGS) entry which is preliminary data.</text>
</comment>
<dbReference type="AlphaFoldDB" id="A0AAV1RV18"/>
<feature type="compositionally biased region" description="Low complexity" evidence="1">
    <location>
        <begin position="11"/>
        <end position="27"/>
    </location>
</feature>
<evidence type="ECO:0000313" key="3">
    <source>
        <dbReference type="Proteomes" id="UP001314170"/>
    </source>
</evidence>